<keyword evidence="2" id="KW-0479">Metal-binding</keyword>
<feature type="domain" description="HpcH/HpaI aldolase/citrate lyase" evidence="4">
    <location>
        <begin position="18"/>
        <end position="199"/>
    </location>
</feature>
<dbReference type="AlphaFoldDB" id="A0A381TU72"/>
<protein>
    <recommendedName>
        <fullName evidence="4">HpcH/HpaI aldolase/citrate lyase domain-containing protein</fullName>
    </recommendedName>
</protein>
<evidence type="ECO:0000256" key="3">
    <source>
        <dbReference type="ARBA" id="ARBA00023239"/>
    </source>
</evidence>
<dbReference type="Pfam" id="PF03328">
    <property type="entry name" value="HpcH_HpaI"/>
    <property type="match status" value="1"/>
</dbReference>
<dbReference type="PANTHER" id="PTHR30502:SF0">
    <property type="entry name" value="PHOSPHOENOLPYRUVATE CARBOXYLASE FAMILY PROTEIN"/>
    <property type="match status" value="1"/>
</dbReference>
<dbReference type="InterPro" id="IPR050251">
    <property type="entry name" value="HpcH-HpaI_aldolase"/>
</dbReference>
<organism evidence="5">
    <name type="scientific">marine metagenome</name>
    <dbReference type="NCBI Taxonomy" id="408172"/>
    <lineage>
        <taxon>unclassified sequences</taxon>
        <taxon>metagenomes</taxon>
        <taxon>ecological metagenomes</taxon>
    </lineage>
</organism>
<evidence type="ECO:0000256" key="2">
    <source>
        <dbReference type="ARBA" id="ARBA00022723"/>
    </source>
</evidence>
<evidence type="ECO:0000256" key="1">
    <source>
        <dbReference type="ARBA" id="ARBA00005568"/>
    </source>
</evidence>
<dbReference type="InterPro" id="IPR005000">
    <property type="entry name" value="Aldolase/citrate-lyase_domain"/>
</dbReference>
<name>A0A381TU72_9ZZZZ</name>
<dbReference type="SUPFAM" id="SSF51621">
    <property type="entry name" value="Phosphoenolpyruvate/pyruvate domain"/>
    <property type="match status" value="1"/>
</dbReference>
<dbReference type="EMBL" id="UINC01004893">
    <property type="protein sequence ID" value="SVA17613.1"/>
    <property type="molecule type" value="Genomic_DNA"/>
</dbReference>
<dbReference type="GO" id="GO:0046872">
    <property type="term" value="F:metal ion binding"/>
    <property type="evidence" value="ECO:0007669"/>
    <property type="project" value="UniProtKB-KW"/>
</dbReference>
<proteinExistence type="inferred from homology"/>
<dbReference type="InterPro" id="IPR040442">
    <property type="entry name" value="Pyrv_kinase-like_dom_sf"/>
</dbReference>
<sequence length="264" mass="28072">MRKNKVKEVMRSGQLALGAYVALADPQIVEIIGICGFDAVFIDMEHSAFDLSIVQQMIVAADLADITPIVRVSDSDPGFILRILDMGAQGIVIPHVDGLEGAKEAVSAVRYAPLGTRGGAGGTRAARFGSVNWDEHVRTSNEEILLSVMTEDTKAISQVSEIAALDGVDLVALGPTDLSQTLGVSGPSDPKLKSEVERIASEVEEVGNAKLQMPMNHPAFPLTAPELVQLGVGYTNVAPQPPAILMREMRKAVQSAHDVLGRNN</sequence>
<comment type="similarity">
    <text evidence="1">Belongs to the HpcH/HpaI aldolase family.</text>
</comment>
<dbReference type="GO" id="GO:0005737">
    <property type="term" value="C:cytoplasm"/>
    <property type="evidence" value="ECO:0007669"/>
    <property type="project" value="TreeGrafter"/>
</dbReference>
<dbReference type="InterPro" id="IPR015813">
    <property type="entry name" value="Pyrv/PenolPyrv_kinase-like_dom"/>
</dbReference>
<keyword evidence="3" id="KW-0456">Lyase</keyword>
<dbReference type="Gene3D" id="3.20.20.60">
    <property type="entry name" value="Phosphoenolpyruvate-binding domains"/>
    <property type="match status" value="1"/>
</dbReference>
<evidence type="ECO:0000259" key="4">
    <source>
        <dbReference type="Pfam" id="PF03328"/>
    </source>
</evidence>
<dbReference type="PANTHER" id="PTHR30502">
    <property type="entry name" value="2-KETO-3-DEOXY-L-RHAMNONATE ALDOLASE"/>
    <property type="match status" value="1"/>
</dbReference>
<accession>A0A381TU72</accession>
<dbReference type="GO" id="GO:0016832">
    <property type="term" value="F:aldehyde-lyase activity"/>
    <property type="evidence" value="ECO:0007669"/>
    <property type="project" value="TreeGrafter"/>
</dbReference>
<evidence type="ECO:0000313" key="5">
    <source>
        <dbReference type="EMBL" id="SVA17613.1"/>
    </source>
</evidence>
<gene>
    <name evidence="5" type="ORF">METZ01_LOCUS70467</name>
</gene>
<reference evidence="5" key="1">
    <citation type="submission" date="2018-05" db="EMBL/GenBank/DDBJ databases">
        <authorList>
            <person name="Lanie J.A."/>
            <person name="Ng W.-L."/>
            <person name="Kazmierczak K.M."/>
            <person name="Andrzejewski T.M."/>
            <person name="Davidsen T.M."/>
            <person name="Wayne K.J."/>
            <person name="Tettelin H."/>
            <person name="Glass J.I."/>
            <person name="Rusch D."/>
            <person name="Podicherti R."/>
            <person name="Tsui H.-C.T."/>
            <person name="Winkler M.E."/>
        </authorList>
    </citation>
    <scope>NUCLEOTIDE SEQUENCE</scope>
</reference>